<evidence type="ECO:0000256" key="1">
    <source>
        <dbReference type="ARBA" id="ARBA00001947"/>
    </source>
</evidence>
<dbReference type="InterPro" id="IPR053138">
    <property type="entry name" value="N-alpha-Ac-DABA_deacetylase"/>
</dbReference>
<dbReference type="InterPro" id="IPR055438">
    <property type="entry name" value="AstE_AspA_cat"/>
</dbReference>
<evidence type="ECO:0000313" key="7">
    <source>
        <dbReference type="Proteomes" id="UP000317648"/>
    </source>
</evidence>
<dbReference type="Pfam" id="PF24827">
    <property type="entry name" value="AstE_AspA_cat"/>
    <property type="match status" value="1"/>
</dbReference>
<gene>
    <name evidence="6" type="ORF">Pla8534_10170</name>
</gene>
<dbReference type="Gene3D" id="3.40.630.10">
    <property type="entry name" value="Zn peptidases"/>
    <property type="match status" value="1"/>
</dbReference>
<evidence type="ECO:0000256" key="3">
    <source>
        <dbReference type="ARBA" id="ARBA00022801"/>
    </source>
</evidence>
<dbReference type="PANTHER" id="PTHR37326:SF2">
    <property type="entry name" value="SUCCINYLGLUTAMATE DESUCCINYLASE_ASPARTOACYLASE FAMILY PROTEIN"/>
    <property type="match status" value="1"/>
</dbReference>
<feature type="domain" description="Succinylglutamate desuccinylase/Aspartoacylase catalytic" evidence="5">
    <location>
        <begin position="45"/>
        <end position="224"/>
    </location>
</feature>
<dbReference type="PIRSF" id="PIRSF039012">
    <property type="entry name" value="ASP"/>
    <property type="match status" value="1"/>
</dbReference>
<dbReference type="PANTHER" id="PTHR37326">
    <property type="entry name" value="BLL3975 PROTEIN"/>
    <property type="match status" value="1"/>
</dbReference>
<comment type="cofactor">
    <cofactor evidence="1">
        <name>Zn(2+)</name>
        <dbReference type="ChEBI" id="CHEBI:29105"/>
    </cofactor>
</comment>
<keyword evidence="3" id="KW-0378">Hydrolase</keyword>
<accession>A0A518DN23</accession>
<dbReference type="Proteomes" id="UP000317648">
    <property type="component" value="Chromosome"/>
</dbReference>
<evidence type="ECO:0000256" key="4">
    <source>
        <dbReference type="ARBA" id="ARBA00022833"/>
    </source>
</evidence>
<keyword evidence="4" id="KW-0862">Zinc</keyword>
<keyword evidence="7" id="KW-1185">Reference proteome</keyword>
<dbReference type="CDD" id="cd06251">
    <property type="entry name" value="M14_ASTE_ASPA-like"/>
    <property type="match status" value="1"/>
</dbReference>
<dbReference type="AlphaFoldDB" id="A0A518DN23"/>
<organism evidence="6 7">
    <name type="scientific">Lignipirellula cremea</name>
    <dbReference type="NCBI Taxonomy" id="2528010"/>
    <lineage>
        <taxon>Bacteria</taxon>
        <taxon>Pseudomonadati</taxon>
        <taxon>Planctomycetota</taxon>
        <taxon>Planctomycetia</taxon>
        <taxon>Pirellulales</taxon>
        <taxon>Pirellulaceae</taxon>
        <taxon>Lignipirellula</taxon>
    </lineage>
</organism>
<dbReference type="KEGG" id="lcre:Pla8534_10170"/>
<dbReference type="SUPFAM" id="SSF53187">
    <property type="entry name" value="Zn-dependent exopeptidases"/>
    <property type="match status" value="1"/>
</dbReference>
<sequence>MTSPFQIAGEAIPPGARHRLELPIARLPTETWVSMPLEVVHGRRPGPRLWLSAAVHGDELNGVEIIRQVLETLDPVTLVGTIVAAPIINVFGFLNQSRYLPDRRDLNRCFPGNSKGSLASRLANLFMTEVVQRCTHGIDLHTGSNHRTNWPQIRANLADPETLRCANAFRAPIMISSDLRDGSLREAASEYGVPVLLYEGGEPQRFNREAISRGVEGVLRVMSVLGMCKRPKFKKREESLVARTTTWVRARRGGIFRLEVELGDRVKKKQQLGFIGNALAGEVSAVSAPVAGVVIGLSNNPLVNQGDSLVHIAEL</sequence>
<dbReference type="EMBL" id="CP036433">
    <property type="protein sequence ID" value="QDU93238.1"/>
    <property type="molecule type" value="Genomic_DNA"/>
</dbReference>
<evidence type="ECO:0000313" key="6">
    <source>
        <dbReference type="EMBL" id="QDU93238.1"/>
    </source>
</evidence>
<dbReference type="InterPro" id="IPR043795">
    <property type="entry name" value="N-alpha-Ac-DABA-like"/>
</dbReference>
<protein>
    <submittedName>
        <fullName evidence="6">Succinylglutamate desuccinylase / Aspartoacylase family protein</fullName>
    </submittedName>
</protein>
<proteinExistence type="predicted"/>
<evidence type="ECO:0000259" key="5">
    <source>
        <dbReference type="Pfam" id="PF24827"/>
    </source>
</evidence>
<keyword evidence="2" id="KW-0479">Metal-binding</keyword>
<name>A0A518DN23_9BACT</name>
<reference evidence="6 7" key="1">
    <citation type="submission" date="2019-02" db="EMBL/GenBank/DDBJ databases">
        <title>Deep-cultivation of Planctomycetes and their phenomic and genomic characterization uncovers novel biology.</title>
        <authorList>
            <person name="Wiegand S."/>
            <person name="Jogler M."/>
            <person name="Boedeker C."/>
            <person name="Pinto D."/>
            <person name="Vollmers J."/>
            <person name="Rivas-Marin E."/>
            <person name="Kohn T."/>
            <person name="Peeters S.H."/>
            <person name="Heuer A."/>
            <person name="Rast P."/>
            <person name="Oberbeckmann S."/>
            <person name="Bunk B."/>
            <person name="Jeske O."/>
            <person name="Meyerdierks A."/>
            <person name="Storesund J.E."/>
            <person name="Kallscheuer N."/>
            <person name="Luecker S."/>
            <person name="Lage O.M."/>
            <person name="Pohl T."/>
            <person name="Merkel B.J."/>
            <person name="Hornburger P."/>
            <person name="Mueller R.-W."/>
            <person name="Bruemmer F."/>
            <person name="Labrenz M."/>
            <person name="Spormann A.M."/>
            <person name="Op den Camp H."/>
            <person name="Overmann J."/>
            <person name="Amann R."/>
            <person name="Jetten M.S.M."/>
            <person name="Mascher T."/>
            <person name="Medema M.H."/>
            <person name="Devos D.P."/>
            <person name="Kaster A.-K."/>
            <person name="Ovreas L."/>
            <person name="Rohde M."/>
            <person name="Galperin M.Y."/>
            <person name="Jogler C."/>
        </authorList>
    </citation>
    <scope>NUCLEOTIDE SEQUENCE [LARGE SCALE GENOMIC DNA]</scope>
    <source>
        <strain evidence="6 7">Pla85_3_4</strain>
    </source>
</reference>
<dbReference type="GO" id="GO:0046872">
    <property type="term" value="F:metal ion binding"/>
    <property type="evidence" value="ECO:0007669"/>
    <property type="project" value="UniProtKB-KW"/>
</dbReference>
<dbReference type="GO" id="GO:0016788">
    <property type="term" value="F:hydrolase activity, acting on ester bonds"/>
    <property type="evidence" value="ECO:0007669"/>
    <property type="project" value="InterPro"/>
</dbReference>
<evidence type="ECO:0000256" key="2">
    <source>
        <dbReference type="ARBA" id="ARBA00022723"/>
    </source>
</evidence>
<dbReference type="GO" id="GO:0016811">
    <property type="term" value="F:hydrolase activity, acting on carbon-nitrogen (but not peptide) bonds, in linear amides"/>
    <property type="evidence" value="ECO:0007669"/>
    <property type="project" value="InterPro"/>
</dbReference>
<dbReference type="RefSeq" id="WP_145049868.1">
    <property type="nucleotide sequence ID" value="NZ_CP036433.1"/>
</dbReference>
<dbReference type="OrthoDB" id="9782876at2"/>